<name>A0A9P5EPU0_COLSI</name>
<proteinExistence type="predicted"/>
<dbReference type="Proteomes" id="UP000711996">
    <property type="component" value="Unassembled WGS sequence"/>
</dbReference>
<comment type="caution">
    <text evidence="2">The sequence shown here is derived from an EMBL/GenBank/DDBJ whole genome shotgun (WGS) entry which is preliminary data.</text>
</comment>
<dbReference type="AlphaFoldDB" id="A0A9P5EPU0"/>
<evidence type="ECO:0000256" key="1">
    <source>
        <dbReference type="SAM" id="MobiDB-lite"/>
    </source>
</evidence>
<keyword evidence="3" id="KW-1185">Reference proteome</keyword>
<feature type="region of interest" description="Disordered" evidence="1">
    <location>
        <begin position="81"/>
        <end position="100"/>
    </location>
</feature>
<dbReference type="EMBL" id="QPMT01000026">
    <property type="protein sequence ID" value="KAF4857383.1"/>
    <property type="molecule type" value="Genomic_DNA"/>
</dbReference>
<gene>
    <name evidence="2" type="ORF">CGCSCA2_v008293</name>
</gene>
<evidence type="ECO:0000313" key="2">
    <source>
        <dbReference type="EMBL" id="KAF4857383.1"/>
    </source>
</evidence>
<reference evidence="2" key="1">
    <citation type="submission" date="2019-06" db="EMBL/GenBank/DDBJ databases">
        <authorList>
            <person name="Gan P."/>
            <person name="Shirasu K."/>
        </authorList>
    </citation>
    <scope>NUCLEOTIDE SEQUENCE [LARGE SCALE GENOMIC DNA]</scope>
    <source>
        <strain evidence="2">CAD2</strain>
    </source>
</reference>
<protein>
    <submittedName>
        <fullName evidence="2">Uncharacterized protein</fullName>
    </submittedName>
</protein>
<sequence>MGNSSEELLGLVFPAAGATSDDLISISCIAGQAGSSGGTGQCVKALRREIRDVRLSLGALWPVAPYERYKVVSSYISRYPGRTRPAPSQVREGTYRSRTW</sequence>
<evidence type="ECO:0000313" key="3">
    <source>
        <dbReference type="Proteomes" id="UP000711996"/>
    </source>
</evidence>
<accession>A0A9P5EPU0</accession>
<organism evidence="2 3">
    <name type="scientific">Colletotrichum siamense</name>
    <name type="common">Anthracnose fungus</name>
    <dbReference type="NCBI Taxonomy" id="690259"/>
    <lineage>
        <taxon>Eukaryota</taxon>
        <taxon>Fungi</taxon>
        <taxon>Dikarya</taxon>
        <taxon>Ascomycota</taxon>
        <taxon>Pezizomycotina</taxon>
        <taxon>Sordariomycetes</taxon>
        <taxon>Hypocreomycetidae</taxon>
        <taxon>Glomerellales</taxon>
        <taxon>Glomerellaceae</taxon>
        <taxon>Colletotrichum</taxon>
        <taxon>Colletotrichum gloeosporioides species complex</taxon>
    </lineage>
</organism>